<proteinExistence type="predicted"/>
<evidence type="ECO:0000313" key="1">
    <source>
        <dbReference type="EMBL" id="KXT18215.1"/>
    </source>
</evidence>
<accession>A0A139IU35</accession>
<evidence type="ECO:0000313" key="2">
    <source>
        <dbReference type="Proteomes" id="UP000073492"/>
    </source>
</evidence>
<comment type="caution">
    <text evidence="1">The sequence shown here is derived from an EMBL/GenBank/DDBJ whole genome shotgun (WGS) entry which is preliminary data.</text>
</comment>
<name>A0A139IU35_9PEZI</name>
<sequence length="101" mass="11758">MSRIRISRRYHVEWTLDEFGDGLSGEGLSDTWWTVKDHDEAAAFAFHDIVEIAALLNMVGDQCLDEIFLRCWKYELIEAVGVPARWRQLVQEELEPSFLSE</sequence>
<dbReference type="AlphaFoldDB" id="A0A139IU35"/>
<keyword evidence="2" id="KW-1185">Reference proteome</keyword>
<dbReference type="EMBL" id="LFZO01000009">
    <property type="protein sequence ID" value="KXT18215.1"/>
    <property type="molecule type" value="Genomic_DNA"/>
</dbReference>
<protein>
    <submittedName>
        <fullName evidence="1">Uncharacterized protein</fullName>
    </submittedName>
</protein>
<dbReference type="Proteomes" id="UP000073492">
    <property type="component" value="Unassembled WGS sequence"/>
</dbReference>
<reference evidence="1 2" key="1">
    <citation type="submission" date="2015-07" db="EMBL/GenBank/DDBJ databases">
        <title>Comparative genomics of the Sigatoka disease complex on banana suggests a link between parallel evolutionary changes in Pseudocercospora fijiensis and Pseudocercospora eumusae and increased virulence on the banana host.</title>
        <authorList>
            <person name="Chang T.-C."/>
            <person name="Salvucci A."/>
            <person name="Crous P.W."/>
            <person name="Stergiopoulos I."/>
        </authorList>
    </citation>
    <scope>NUCLEOTIDE SEQUENCE [LARGE SCALE GENOMIC DNA]</scope>
    <source>
        <strain evidence="1 2">CBS 116634</strain>
    </source>
</reference>
<organism evidence="1 2">
    <name type="scientific">Pseudocercospora musae</name>
    <dbReference type="NCBI Taxonomy" id="113226"/>
    <lineage>
        <taxon>Eukaryota</taxon>
        <taxon>Fungi</taxon>
        <taxon>Dikarya</taxon>
        <taxon>Ascomycota</taxon>
        <taxon>Pezizomycotina</taxon>
        <taxon>Dothideomycetes</taxon>
        <taxon>Dothideomycetidae</taxon>
        <taxon>Mycosphaerellales</taxon>
        <taxon>Mycosphaerellaceae</taxon>
        <taxon>Pseudocercospora</taxon>
    </lineage>
</organism>
<gene>
    <name evidence="1" type="ORF">AC579_2933</name>
</gene>